<reference evidence="1 2" key="1">
    <citation type="journal article" date="2021" name="Commun. Biol.">
        <title>The genome of Shorea leprosula (Dipterocarpaceae) highlights the ecological relevance of drought in aseasonal tropical rainforests.</title>
        <authorList>
            <person name="Ng K.K.S."/>
            <person name="Kobayashi M.J."/>
            <person name="Fawcett J.A."/>
            <person name="Hatakeyama M."/>
            <person name="Paape T."/>
            <person name="Ng C.H."/>
            <person name="Ang C.C."/>
            <person name="Tnah L.H."/>
            <person name="Lee C.T."/>
            <person name="Nishiyama T."/>
            <person name="Sese J."/>
            <person name="O'Brien M.J."/>
            <person name="Copetti D."/>
            <person name="Mohd Noor M.I."/>
            <person name="Ong R.C."/>
            <person name="Putra M."/>
            <person name="Sireger I.Z."/>
            <person name="Indrioko S."/>
            <person name="Kosugi Y."/>
            <person name="Izuno A."/>
            <person name="Isagi Y."/>
            <person name="Lee S.L."/>
            <person name="Shimizu K.K."/>
        </authorList>
    </citation>
    <scope>NUCLEOTIDE SEQUENCE [LARGE SCALE GENOMIC DNA]</scope>
    <source>
        <strain evidence="1">214</strain>
    </source>
</reference>
<evidence type="ECO:0000313" key="1">
    <source>
        <dbReference type="EMBL" id="GKV24503.1"/>
    </source>
</evidence>
<dbReference type="Proteomes" id="UP001054252">
    <property type="component" value="Unassembled WGS sequence"/>
</dbReference>
<sequence length="47" mass="5390">MALAVELIQLLTKCKLSSSQHEQGKPVCFIISLKSETWTWSEERIVK</sequence>
<comment type="caution">
    <text evidence="1">The sequence shown here is derived from an EMBL/GenBank/DDBJ whole genome shotgun (WGS) entry which is preliminary data.</text>
</comment>
<protein>
    <submittedName>
        <fullName evidence="1">Uncharacterized protein</fullName>
    </submittedName>
</protein>
<dbReference type="AlphaFoldDB" id="A0AAV5KIX9"/>
<dbReference type="EMBL" id="BPVZ01000066">
    <property type="protein sequence ID" value="GKV24503.1"/>
    <property type="molecule type" value="Genomic_DNA"/>
</dbReference>
<keyword evidence="2" id="KW-1185">Reference proteome</keyword>
<accession>A0AAV5KIX9</accession>
<organism evidence="1 2">
    <name type="scientific">Rubroshorea leprosula</name>
    <dbReference type="NCBI Taxonomy" id="152421"/>
    <lineage>
        <taxon>Eukaryota</taxon>
        <taxon>Viridiplantae</taxon>
        <taxon>Streptophyta</taxon>
        <taxon>Embryophyta</taxon>
        <taxon>Tracheophyta</taxon>
        <taxon>Spermatophyta</taxon>
        <taxon>Magnoliopsida</taxon>
        <taxon>eudicotyledons</taxon>
        <taxon>Gunneridae</taxon>
        <taxon>Pentapetalae</taxon>
        <taxon>rosids</taxon>
        <taxon>malvids</taxon>
        <taxon>Malvales</taxon>
        <taxon>Dipterocarpaceae</taxon>
        <taxon>Rubroshorea</taxon>
    </lineage>
</organism>
<gene>
    <name evidence="1" type="ORF">SLEP1_g34110</name>
</gene>
<name>A0AAV5KIX9_9ROSI</name>
<evidence type="ECO:0000313" key="2">
    <source>
        <dbReference type="Proteomes" id="UP001054252"/>
    </source>
</evidence>
<proteinExistence type="predicted"/>